<evidence type="ECO:0000313" key="1">
    <source>
        <dbReference type="EMBL" id="KAI9160068.1"/>
    </source>
</evidence>
<name>A0AAD5ICY8_ACENE</name>
<dbReference type="EMBL" id="JAJSOW010000106">
    <property type="protein sequence ID" value="KAI9160068.1"/>
    <property type="molecule type" value="Genomic_DNA"/>
</dbReference>
<protein>
    <submittedName>
        <fullName evidence="1">Uncharacterized protein</fullName>
    </submittedName>
</protein>
<keyword evidence="2" id="KW-1185">Reference proteome</keyword>
<sequence>MEINSDKEEHGDTMEELYAYDPKISLNYFSIPPMLKSDSRARPSNPDTGVEYLCSYGKDLLRSREMANFGKMANVEWIRQQGNFWQIFFAGYFEYSVERESQRSVPADPTSRESRVLVDVPGVDLPSRLGFFSIDSALLTPFFLLSVGFRGNILGLGFVDVFNCGVFLNSLHEFPIYGWPSAILEPLTESHNGPNLVEVLNISSSLVESLHVVSDSLGIELLDGIYVDHMPPSSSAYGKTATEFFRQLVE</sequence>
<evidence type="ECO:0000313" key="2">
    <source>
        <dbReference type="Proteomes" id="UP001064489"/>
    </source>
</evidence>
<dbReference type="Proteomes" id="UP001064489">
    <property type="component" value="Chromosome 2"/>
</dbReference>
<proteinExistence type="predicted"/>
<organism evidence="1 2">
    <name type="scientific">Acer negundo</name>
    <name type="common">Box elder</name>
    <dbReference type="NCBI Taxonomy" id="4023"/>
    <lineage>
        <taxon>Eukaryota</taxon>
        <taxon>Viridiplantae</taxon>
        <taxon>Streptophyta</taxon>
        <taxon>Embryophyta</taxon>
        <taxon>Tracheophyta</taxon>
        <taxon>Spermatophyta</taxon>
        <taxon>Magnoliopsida</taxon>
        <taxon>eudicotyledons</taxon>
        <taxon>Gunneridae</taxon>
        <taxon>Pentapetalae</taxon>
        <taxon>rosids</taxon>
        <taxon>malvids</taxon>
        <taxon>Sapindales</taxon>
        <taxon>Sapindaceae</taxon>
        <taxon>Hippocastanoideae</taxon>
        <taxon>Acereae</taxon>
        <taxon>Acer</taxon>
    </lineage>
</organism>
<dbReference type="AlphaFoldDB" id="A0AAD5ICY8"/>
<accession>A0AAD5ICY8</accession>
<reference evidence="1" key="2">
    <citation type="submission" date="2023-02" db="EMBL/GenBank/DDBJ databases">
        <authorList>
            <person name="Swenson N.G."/>
            <person name="Wegrzyn J.L."/>
            <person name="Mcevoy S.L."/>
        </authorList>
    </citation>
    <scope>NUCLEOTIDE SEQUENCE</scope>
    <source>
        <strain evidence="1">91603</strain>
        <tissue evidence="1">Leaf</tissue>
    </source>
</reference>
<reference evidence="1" key="1">
    <citation type="journal article" date="2022" name="Plant J.">
        <title>Strategies of tolerance reflected in two North American maple genomes.</title>
        <authorList>
            <person name="McEvoy S.L."/>
            <person name="Sezen U.U."/>
            <person name="Trouern-Trend A."/>
            <person name="McMahon S.M."/>
            <person name="Schaberg P.G."/>
            <person name="Yang J."/>
            <person name="Wegrzyn J.L."/>
            <person name="Swenson N.G."/>
        </authorList>
    </citation>
    <scope>NUCLEOTIDE SEQUENCE</scope>
    <source>
        <strain evidence="1">91603</strain>
    </source>
</reference>
<gene>
    <name evidence="1" type="ORF">LWI28_004811</name>
</gene>
<comment type="caution">
    <text evidence="1">The sequence shown here is derived from an EMBL/GenBank/DDBJ whole genome shotgun (WGS) entry which is preliminary data.</text>
</comment>